<dbReference type="RefSeq" id="WP_091946197.1">
    <property type="nucleotide sequence ID" value="NZ_FOSV01000009.1"/>
</dbReference>
<name>A0A1I4F0H3_9HYPH</name>
<keyword evidence="1" id="KW-0378">Hydrolase</keyword>
<dbReference type="PRINTS" id="PR00998">
    <property type="entry name" value="CRBOXYPTASET"/>
</dbReference>
<comment type="similarity">
    <text evidence="1">Belongs to the peptidase M32 family.</text>
</comment>
<dbReference type="PANTHER" id="PTHR34217">
    <property type="entry name" value="METAL-DEPENDENT CARBOXYPEPTIDASE"/>
    <property type="match status" value="1"/>
</dbReference>
<dbReference type="AlphaFoldDB" id="A0A1I4F0H3"/>
<protein>
    <recommendedName>
        <fullName evidence="1">Metal-dependent carboxypeptidase</fullName>
        <ecNumber evidence="1">3.4.17.19</ecNumber>
    </recommendedName>
</protein>
<dbReference type="Proteomes" id="UP000198804">
    <property type="component" value="Unassembled WGS sequence"/>
</dbReference>
<keyword evidence="1" id="KW-0482">Metalloprotease</keyword>
<dbReference type="STRING" id="414703.SAMN04488125_10920"/>
<comment type="function">
    <text evidence="1">Broad specificity carboxypetidase that releases amino acids sequentially from the C-terminus, including neutral, aromatic, polar and basic residues.</text>
</comment>
<comment type="cofactor">
    <cofactor evidence="2">
        <name>Zn(2+)</name>
        <dbReference type="ChEBI" id="CHEBI:29105"/>
    </cofactor>
    <text evidence="2">Binds 1 zinc ion per subunit.</text>
</comment>
<proteinExistence type="inferred from homology"/>
<dbReference type="GO" id="GO:0004181">
    <property type="term" value="F:metallocarboxypeptidase activity"/>
    <property type="evidence" value="ECO:0007669"/>
    <property type="project" value="UniProtKB-UniRule"/>
</dbReference>
<feature type="binding site" evidence="2">
    <location>
        <position position="268"/>
    </location>
    <ligand>
        <name>Zn(2+)</name>
        <dbReference type="ChEBI" id="CHEBI:29105"/>
        <note>catalytic</note>
    </ligand>
</feature>
<dbReference type="EC" id="3.4.17.19" evidence="1"/>
<keyword evidence="1 2" id="KW-0479">Metal-binding</keyword>
<dbReference type="PIRSF" id="PIRSF006615">
    <property type="entry name" value="Zn_crbxpep_Taq"/>
    <property type="match status" value="1"/>
</dbReference>
<dbReference type="Pfam" id="PF02074">
    <property type="entry name" value="Peptidase_M32"/>
    <property type="match status" value="1"/>
</dbReference>
<evidence type="ECO:0000313" key="5">
    <source>
        <dbReference type="Proteomes" id="UP000198804"/>
    </source>
</evidence>
<dbReference type="EMBL" id="FOSV01000009">
    <property type="protein sequence ID" value="SFL11059.1"/>
    <property type="molecule type" value="Genomic_DNA"/>
</dbReference>
<dbReference type="GO" id="GO:0046872">
    <property type="term" value="F:metal ion binding"/>
    <property type="evidence" value="ECO:0007669"/>
    <property type="project" value="UniProtKB-KW"/>
</dbReference>
<comment type="catalytic activity">
    <reaction evidence="1">
        <text>Release of a C-terminal amino acid with broad specificity, except for -Pro.</text>
        <dbReference type="EC" id="3.4.17.19"/>
    </reaction>
</comment>
<evidence type="ECO:0000256" key="2">
    <source>
        <dbReference type="PIRSR" id="PIRSR006615-1"/>
    </source>
</evidence>
<dbReference type="PANTHER" id="PTHR34217:SF1">
    <property type="entry name" value="CARBOXYPEPTIDASE 1"/>
    <property type="match status" value="1"/>
</dbReference>
<keyword evidence="2" id="KW-0862">Zinc</keyword>
<feature type="active site" description="Proton donor/acceptor" evidence="3">
    <location>
        <position position="265"/>
    </location>
</feature>
<gene>
    <name evidence="4" type="ORF">SAMN04488125_10920</name>
</gene>
<sequence>MQAYTTLAATFARLGALDDAGGILGWDTQTQMPDGAADTRGEQMAVLKVLSHEILTDPRTLERLDEAEAGADDLGEWERANLREMRRAYVHAAAVPGDLVAAASKAATRCEMVWREARAESDFAKLSPHLTEVLRLQRRVGEAKGAVLGLSPYDALLDGYDPGMRQARIDPLFSELRAVLPNLVVEVRERQAAEAPPLALPGPFPVAAQRALGLELMRAAGFDFSRGRLDVSLHPFCGGATDDVRITTRYDEAAVTGALMGVLHETGHALYEQGRPAAWRHQPVGLARGMSLHESQSLLIEMQACRGLDFCQYLAPALRQAFGGEGPAWTAENLHRLYTRVEPGFIRVDADEVTYPAHVLLRYRLETAMIAGDLAVADLPGAFDAGMKELLGLTVPSDRLGCLQDIHWPGGSFGYFPTYTLGALAAAQLFAAANEAVPEIRPGLARGDFAPLLGWLRRNVHARASLTETDDLLVAATGRPLGTADFLAHLRRRYLGQA</sequence>
<reference evidence="5" key="1">
    <citation type="submission" date="2016-10" db="EMBL/GenBank/DDBJ databases">
        <authorList>
            <person name="Varghese N."/>
            <person name="Submissions S."/>
        </authorList>
    </citation>
    <scope>NUCLEOTIDE SEQUENCE [LARGE SCALE GENOMIC DNA]</scope>
    <source>
        <strain evidence="5">CGMCC 1.6474</strain>
    </source>
</reference>
<keyword evidence="1 4" id="KW-0121">Carboxypeptidase</keyword>
<keyword evidence="1" id="KW-0645">Protease</keyword>
<dbReference type="InterPro" id="IPR001333">
    <property type="entry name" value="Peptidase_M32_Taq"/>
</dbReference>
<feature type="binding site" evidence="2">
    <location>
        <position position="264"/>
    </location>
    <ligand>
        <name>Zn(2+)</name>
        <dbReference type="ChEBI" id="CHEBI:29105"/>
        <note>catalytic</note>
    </ligand>
</feature>
<dbReference type="Gene3D" id="1.10.1370.30">
    <property type="match status" value="1"/>
</dbReference>
<feature type="binding site" evidence="2">
    <location>
        <position position="294"/>
    </location>
    <ligand>
        <name>Zn(2+)</name>
        <dbReference type="ChEBI" id="CHEBI:29105"/>
        <note>catalytic</note>
    </ligand>
</feature>
<dbReference type="GO" id="GO:0006508">
    <property type="term" value="P:proteolysis"/>
    <property type="evidence" value="ECO:0007669"/>
    <property type="project" value="UniProtKB-UniRule"/>
</dbReference>
<evidence type="ECO:0000313" key="4">
    <source>
        <dbReference type="EMBL" id="SFL11059.1"/>
    </source>
</evidence>
<dbReference type="SUPFAM" id="SSF55486">
    <property type="entry name" value="Metalloproteases ('zincins'), catalytic domain"/>
    <property type="match status" value="1"/>
</dbReference>
<accession>A0A1I4F0H3</accession>
<evidence type="ECO:0000256" key="3">
    <source>
        <dbReference type="PIRSR" id="PIRSR006615-2"/>
    </source>
</evidence>
<dbReference type="CDD" id="cd06460">
    <property type="entry name" value="M32_Taq"/>
    <property type="match status" value="1"/>
</dbReference>
<dbReference type="PROSITE" id="PS52034">
    <property type="entry name" value="PEPTIDASE_M32"/>
    <property type="match status" value="1"/>
</dbReference>
<dbReference type="OrthoDB" id="9772308at2"/>
<organism evidence="4 5">
    <name type="scientific">Methylorubrum salsuginis</name>
    <dbReference type="NCBI Taxonomy" id="414703"/>
    <lineage>
        <taxon>Bacteria</taxon>
        <taxon>Pseudomonadati</taxon>
        <taxon>Pseudomonadota</taxon>
        <taxon>Alphaproteobacteria</taxon>
        <taxon>Hyphomicrobiales</taxon>
        <taxon>Methylobacteriaceae</taxon>
        <taxon>Methylorubrum</taxon>
    </lineage>
</organism>
<keyword evidence="5" id="KW-1185">Reference proteome</keyword>
<evidence type="ECO:0000256" key="1">
    <source>
        <dbReference type="PIRNR" id="PIRNR006615"/>
    </source>
</evidence>